<evidence type="ECO:0000256" key="7">
    <source>
        <dbReference type="RuleBase" id="RU361168"/>
    </source>
</evidence>
<keyword evidence="5 7" id="KW-0378">Hydrolase</keyword>
<dbReference type="AlphaFoldDB" id="A0A2P6P0M4"/>
<comment type="catalytic activity">
    <reaction evidence="1 7">
        <text>Hydrolysis of terminal, non-reducing alpha-D-galactose residues in alpha-D-galactosides, including galactose oligosaccharides, galactomannans and galactolipids.</text>
        <dbReference type="EC" id="3.2.1.22"/>
    </reaction>
</comment>
<dbReference type="Gene3D" id="2.60.40.1180">
    <property type="entry name" value="Golgi alpha-mannosidase II"/>
    <property type="match status" value="1"/>
</dbReference>
<reference evidence="10 11" key="1">
    <citation type="journal article" date="2018" name="Genome Biol. Evol.">
        <title>Multiple Roots of Fruiting Body Formation in Amoebozoa.</title>
        <authorList>
            <person name="Hillmann F."/>
            <person name="Forbes G."/>
            <person name="Novohradska S."/>
            <person name="Ferling I."/>
            <person name="Riege K."/>
            <person name="Groth M."/>
            <person name="Westermann M."/>
            <person name="Marz M."/>
            <person name="Spaller T."/>
            <person name="Winckler T."/>
            <person name="Schaap P."/>
            <person name="Glockner G."/>
        </authorList>
    </citation>
    <scope>NUCLEOTIDE SEQUENCE [LARGE SCALE GENOMIC DNA]</scope>
    <source>
        <strain evidence="10 11">Jena</strain>
    </source>
</reference>
<dbReference type="FunCoup" id="A0A2P6P0M4">
    <property type="interactions" value="49"/>
</dbReference>
<dbReference type="InterPro" id="IPR013785">
    <property type="entry name" value="Aldolase_TIM"/>
</dbReference>
<dbReference type="GO" id="GO:0005975">
    <property type="term" value="P:carbohydrate metabolic process"/>
    <property type="evidence" value="ECO:0007669"/>
    <property type="project" value="InterPro"/>
</dbReference>
<dbReference type="STRING" id="1890364.A0A2P6P0M4"/>
<keyword evidence="4 8" id="KW-0732">Signal</keyword>
<dbReference type="OrthoDB" id="5795902at2759"/>
<sequence length="403" mass="43899">MKVTFVLSILLAVALAILDNGLAKTPQMGWNSWNKFACNVNETVIRDTIDLIVKLKLDTLGYNYVNIDDCWAESRDANGIVVVDSKSFPNGIKALADYAHSKGLLFGIYSDAGSNTCAGRPGSLGHELDDAKTYAEWGVDYLKYDNCNADGNTVKERYTAMAKALHSVDRPIFFSMCEWGVQRPAEWGKSIGGNSWRTTGDISDNWNSMLLNALYNDADAAAAGPGGWNDPVGNGGMNNDEYKIHFALWCLDLADGTTQLEVGNGGMNNDEYKIHFALWCLVKAPLLIGCDLSSISKDTLSILGNKEAIAVNQDSLGQQGTLIIQNGQHHIWAGKTSDGYVVLAYGVVSDVQKVTLDIAKLSGLTQFQVRDIYAGKDVGTGENTYEISFDYHKGTFLKFSAPQ</sequence>
<dbReference type="EC" id="3.2.1.22" evidence="3 7"/>
<accession>A0A2P6P0M4</accession>
<name>A0A2P6P0M4_9EUKA</name>
<evidence type="ECO:0000313" key="10">
    <source>
        <dbReference type="EMBL" id="PRP89753.1"/>
    </source>
</evidence>
<evidence type="ECO:0000256" key="1">
    <source>
        <dbReference type="ARBA" id="ARBA00001255"/>
    </source>
</evidence>
<dbReference type="InterPro" id="IPR013780">
    <property type="entry name" value="Glyco_hydro_b"/>
</dbReference>
<dbReference type="Pfam" id="PF17801">
    <property type="entry name" value="Melibiase_C"/>
    <property type="match status" value="1"/>
</dbReference>
<dbReference type="PROSITE" id="PS00512">
    <property type="entry name" value="ALPHA_GALACTOSIDASE"/>
    <property type="match status" value="1"/>
</dbReference>
<dbReference type="Proteomes" id="UP000241769">
    <property type="component" value="Unassembled WGS sequence"/>
</dbReference>
<dbReference type="FunFam" id="3.20.20.70:FF:000197">
    <property type="entry name" value="Alpha-galactosidase"/>
    <property type="match status" value="1"/>
</dbReference>
<dbReference type="InParanoid" id="A0A2P6P0M4"/>
<gene>
    <name evidence="10" type="ORF">PROFUN_00095</name>
</gene>
<evidence type="ECO:0000313" key="11">
    <source>
        <dbReference type="Proteomes" id="UP000241769"/>
    </source>
</evidence>
<evidence type="ECO:0000256" key="8">
    <source>
        <dbReference type="SAM" id="SignalP"/>
    </source>
</evidence>
<dbReference type="InterPro" id="IPR002241">
    <property type="entry name" value="Glyco_hydro_27"/>
</dbReference>
<comment type="caution">
    <text evidence="10">The sequence shown here is derived from an EMBL/GenBank/DDBJ whole genome shotgun (WGS) entry which is preliminary data.</text>
</comment>
<organism evidence="10 11">
    <name type="scientific">Planoprotostelium fungivorum</name>
    <dbReference type="NCBI Taxonomy" id="1890364"/>
    <lineage>
        <taxon>Eukaryota</taxon>
        <taxon>Amoebozoa</taxon>
        <taxon>Evosea</taxon>
        <taxon>Variosea</taxon>
        <taxon>Cavosteliida</taxon>
        <taxon>Cavosteliaceae</taxon>
        <taxon>Planoprotostelium</taxon>
    </lineage>
</organism>
<dbReference type="CDD" id="cd14792">
    <property type="entry name" value="GH27"/>
    <property type="match status" value="1"/>
</dbReference>
<feature type="domain" description="Alpha galactosidase C-terminal" evidence="9">
    <location>
        <begin position="327"/>
        <end position="389"/>
    </location>
</feature>
<dbReference type="PANTHER" id="PTHR11452:SF75">
    <property type="entry name" value="ALPHA-GALACTOSIDASE MEL1"/>
    <property type="match status" value="1"/>
</dbReference>
<comment type="similarity">
    <text evidence="2 7">Belongs to the glycosyl hydrolase 27 family.</text>
</comment>
<evidence type="ECO:0000256" key="2">
    <source>
        <dbReference type="ARBA" id="ARBA00009743"/>
    </source>
</evidence>
<dbReference type="PRINTS" id="PR00740">
    <property type="entry name" value="GLHYDRLASE27"/>
</dbReference>
<feature type="chain" id="PRO_5015130888" description="Alpha-galactosidase" evidence="8">
    <location>
        <begin position="24"/>
        <end position="403"/>
    </location>
</feature>
<dbReference type="Pfam" id="PF16499">
    <property type="entry name" value="Melibiase_2"/>
    <property type="match status" value="2"/>
</dbReference>
<feature type="signal peptide" evidence="8">
    <location>
        <begin position="1"/>
        <end position="23"/>
    </location>
</feature>
<dbReference type="PANTHER" id="PTHR11452">
    <property type="entry name" value="ALPHA-GALACTOSIDASE/ALPHA-N-ACETYLGALACTOSAMINIDASE"/>
    <property type="match status" value="1"/>
</dbReference>
<evidence type="ECO:0000259" key="9">
    <source>
        <dbReference type="Pfam" id="PF17801"/>
    </source>
</evidence>
<dbReference type="Gene3D" id="3.20.20.70">
    <property type="entry name" value="Aldolase class I"/>
    <property type="match status" value="2"/>
</dbReference>
<dbReference type="GO" id="GO:0004557">
    <property type="term" value="F:alpha-galactosidase activity"/>
    <property type="evidence" value="ECO:0007669"/>
    <property type="project" value="UniProtKB-EC"/>
</dbReference>
<protein>
    <recommendedName>
        <fullName evidence="3 7">Alpha-galactosidase</fullName>
        <ecNumber evidence="3 7">3.2.1.22</ecNumber>
    </recommendedName>
    <alternativeName>
        <fullName evidence="7">Melibiase</fullName>
    </alternativeName>
</protein>
<keyword evidence="7" id="KW-1015">Disulfide bond</keyword>
<dbReference type="InterPro" id="IPR041233">
    <property type="entry name" value="Melibiase_C"/>
</dbReference>
<evidence type="ECO:0000256" key="4">
    <source>
        <dbReference type="ARBA" id="ARBA00022729"/>
    </source>
</evidence>
<dbReference type="SUPFAM" id="SSF51011">
    <property type="entry name" value="Glycosyl hydrolase domain"/>
    <property type="match status" value="1"/>
</dbReference>
<dbReference type="InterPro" id="IPR017853">
    <property type="entry name" value="GH"/>
</dbReference>
<evidence type="ECO:0000256" key="6">
    <source>
        <dbReference type="ARBA" id="ARBA00023295"/>
    </source>
</evidence>
<dbReference type="SUPFAM" id="SSF51445">
    <property type="entry name" value="(Trans)glycosidases"/>
    <property type="match status" value="2"/>
</dbReference>
<dbReference type="InterPro" id="IPR000111">
    <property type="entry name" value="Glyco_hydro_27/36_CS"/>
</dbReference>
<keyword evidence="11" id="KW-1185">Reference proteome</keyword>
<dbReference type="EMBL" id="MDYQ01000001">
    <property type="protein sequence ID" value="PRP89753.1"/>
    <property type="molecule type" value="Genomic_DNA"/>
</dbReference>
<proteinExistence type="inferred from homology"/>
<keyword evidence="6 7" id="KW-0326">Glycosidase</keyword>
<evidence type="ECO:0000256" key="5">
    <source>
        <dbReference type="ARBA" id="ARBA00022801"/>
    </source>
</evidence>
<evidence type="ECO:0000256" key="3">
    <source>
        <dbReference type="ARBA" id="ARBA00012755"/>
    </source>
</evidence>